<dbReference type="RefSeq" id="WP_306068087.1">
    <property type="nucleotide sequence ID" value="NZ_JAROCA020000001.1"/>
</dbReference>
<name>A0ABU5CEP0_9BACI</name>
<comment type="similarity">
    <text evidence="1">Belongs to the PhoU family.</text>
</comment>
<dbReference type="InterPro" id="IPR026022">
    <property type="entry name" value="PhoU_dom"/>
</dbReference>
<sequence length="218" mass="24691">MQVRQNFENELQNLKDTLLHMVELARNAVMNSLEALQTQDMKLAEDVISSDLEINRLDEQINQTAISMIAQQQPVASDLRKIIVALRISTDVERVGDLGVNIAKSTLRIEKKKVDKPMEDILQMATIAQKMVHDALNAYHNEDLQAALDLAKEDDQIDVKYGRIIQELLKLAAQNPTQTAQITQLAFICRDIERVGDHATNIAENIIYMIKGKQYNLN</sequence>
<evidence type="ECO:0000313" key="3">
    <source>
        <dbReference type="EMBL" id="MDY0404294.1"/>
    </source>
</evidence>
<dbReference type="SUPFAM" id="SSF109755">
    <property type="entry name" value="PhoU-like"/>
    <property type="match status" value="1"/>
</dbReference>
<dbReference type="Gene3D" id="1.20.58.220">
    <property type="entry name" value="Phosphate transport system protein phou homolog 2, domain 2"/>
    <property type="match status" value="1"/>
</dbReference>
<evidence type="ECO:0000259" key="2">
    <source>
        <dbReference type="Pfam" id="PF01895"/>
    </source>
</evidence>
<dbReference type="InterPro" id="IPR038078">
    <property type="entry name" value="PhoU-like_sf"/>
</dbReference>
<dbReference type="PIRSF" id="PIRSF003107">
    <property type="entry name" value="PhoU"/>
    <property type="match status" value="1"/>
</dbReference>
<organism evidence="3 4">
    <name type="scientific">Tigheibacillus jepli</name>
    <dbReference type="NCBI Taxonomy" id="3035914"/>
    <lineage>
        <taxon>Bacteria</taxon>
        <taxon>Bacillati</taxon>
        <taxon>Bacillota</taxon>
        <taxon>Bacilli</taxon>
        <taxon>Bacillales</taxon>
        <taxon>Bacillaceae</taxon>
        <taxon>Tigheibacillus</taxon>
    </lineage>
</organism>
<dbReference type="Pfam" id="PF01895">
    <property type="entry name" value="PhoU"/>
    <property type="match status" value="2"/>
</dbReference>
<comment type="subunit">
    <text evidence="1">Homodimer.</text>
</comment>
<dbReference type="Proteomes" id="UP001228376">
    <property type="component" value="Unassembled WGS sequence"/>
</dbReference>
<evidence type="ECO:0000313" key="4">
    <source>
        <dbReference type="Proteomes" id="UP001228376"/>
    </source>
</evidence>
<feature type="domain" description="PhoU" evidence="2">
    <location>
        <begin position="121"/>
        <end position="206"/>
    </location>
</feature>
<keyword evidence="4" id="KW-1185">Reference proteome</keyword>
<comment type="subcellular location">
    <subcellularLocation>
        <location evidence="1">Cytoplasm</location>
    </subcellularLocation>
</comment>
<comment type="function">
    <text evidence="1">Plays a role in the regulation of phosphate uptake.</text>
</comment>
<evidence type="ECO:0000256" key="1">
    <source>
        <dbReference type="PIRNR" id="PIRNR003107"/>
    </source>
</evidence>
<keyword evidence="1" id="KW-0813">Transport</keyword>
<dbReference type="PANTHER" id="PTHR42930:SF3">
    <property type="entry name" value="PHOSPHATE-SPECIFIC TRANSPORT SYSTEM ACCESSORY PROTEIN PHOU"/>
    <property type="match status" value="1"/>
</dbReference>
<keyword evidence="1" id="KW-0963">Cytoplasm</keyword>
<gene>
    <name evidence="3" type="primary">phoU</name>
    <name evidence="3" type="ORF">P5G51_001670</name>
</gene>
<dbReference type="InterPro" id="IPR028366">
    <property type="entry name" value="PhoU"/>
</dbReference>
<reference evidence="3 4" key="1">
    <citation type="submission" date="2023-10" db="EMBL/GenBank/DDBJ databases">
        <title>179-bfca-hs.</title>
        <authorList>
            <person name="Miliotis G."/>
            <person name="Sengupta P."/>
            <person name="Hameed A."/>
            <person name="Chuvochina M."/>
            <person name="Mcdonagh F."/>
            <person name="Simpson A.C."/>
            <person name="Singh N.K."/>
            <person name="Rekha P.D."/>
            <person name="Raman K."/>
            <person name="Hugenholtz P."/>
            <person name="Venkateswaran K."/>
        </authorList>
    </citation>
    <scope>NUCLEOTIDE SEQUENCE [LARGE SCALE GENOMIC DNA]</scope>
    <source>
        <strain evidence="3 4">179-BFC-A-HS</strain>
    </source>
</reference>
<accession>A0ABU5CEP0</accession>
<dbReference type="PANTHER" id="PTHR42930">
    <property type="entry name" value="PHOSPHATE-SPECIFIC TRANSPORT SYSTEM ACCESSORY PROTEIN PHOU"/>
    <property type="match status" value="1"/>
</dbReference>
<dbReference type="EMBL" id="JAROCA020000001">
    <property type="protein sequence ID" value="MDY0404294.1"/>
    <property type="molecule type" value="Genomic_DNA"/>
</dbReference>
<keyword evidence="1" id="KW-0592">Phosphate transport</keyword>
<dbReference type="NCBIfam" id="TIGR02135">
    <property type="entry name" value="phoU_full"/>
    <property type="match status" value="1"/>
</dbReference>
<proteinExistence type="inferred from homology"/>
<feature type="domain" description="PhoU" evidence="2">
    <location>
        <begin position="18"/>
        <end position="105"/>
    </location>
</feature>
<comment type="caution">
    <text evidence="3">The sequence shown here is derived from an EMBL/GenBank/DDBJ whole genome shotgun (WGS) entry which is preliminary data.</text>
</comment>
<protein>
    <recommendedName>
        <fullName evidence="1">Phosphate-specific transport system accessory protein PhoU</fullName>
    </recommendedName>
</protein>